<evidence type="ECO:0000256" key="1">
    <source>
        <dbReference type="ARBA" id="ARBA00022737"/>
    </source>
</evidence>
<dbReference type="InterPro" id="IPR016035">
    <property type="entry name" value="Acyl_Trfase/lysoPLipase"/>
</dbReference>
<comment type="caution">
    <text evidence="7">The sequence shown here is derived from an EMBL/GenBank/DDBJ whole genome shotgun (WGS) entry which is preliminary data.</text>
</comment>
<evidence type="ECO:0000313" key="7">
    <source>
        <dbReference type="EMBL" id="KAF4632611.1"/>
    </source>
</evidence>
<dbReference type="Pfam" id="PF01734">
    <property type="entry name" value="Patatin"/>
    <property type="match status" value="1"/>
</dbReference>
<comment type="caution">
    <text evidence="5">Lacks conserved residue(s) required for the propagation of feature annotation.</text>
</comment>
<keyword evidence="8" id="KW-1185">Reference proteome</keyword>
<feature type="domain" description="PNPLA" evidence="6">
    <location>
        <begin position="1"/>
        <end position="145"/>
    </location>
</feature>
<dbReference type="EMBL" id="JAAMPI010000331">
    <property type="protein sequence ID" value="KAF4632611.1"/>
    <property type="molecule type" value="Genomic_DNA"/>
</dbReference>
<evidence type="ECO:0000256" key="4">
    <source>
        <dbReference type="ARBA" id="ARBA00023098"/>
    </source>
</evidence>
<proteinExistence type="predicted"/>
<dbReference type="GO" id="GO:0019369">
    <property type="term" value="P:arachidonate metabolic process"/>
    <property type="evidence" value="ECO:0007669"/>
    <property type="project" value="TreeGrafter"/>
</dbReference>
<keyword evidence="3" id="KW-0442">Lipid degradation</keyword>
<evidence type="ECO:0000259" key="6">
    <source>
        <dbReference type="PROSITE" id="PS51635"/>
    </source>
</evidence>
<dbReference type="PANTHER" id="PTHR24185:SF1">
    <property type="entry name" value="CALCIUM-INDEPENDENT PHOSPHOLIPASE A2-GAMMA"/>
    <property type="match status" value="1"/>
</dbReference>
<organism evidence="7 8">
    <name type="scientific">Cudoniella acicularis</name>
    <dbReference type="NCBI Taxonomy" id="354080"/>
    <lineage>
        <taxon>Eukaryota</taxon>
        <taxon>Fungi</taxon>
        <taxon>Dikarya</taxon>
        <taxon>Ascomycota</taxon>
        <taxon>Pezizomycotina</taxon>
        <taxon>Leotiomycetes</taxon>
        <taxon>Helotiales</taxon>
        <taxon>Tricladiaceae</taxon>
        <taxon>Cudoniella</taxon>
    </lineage>
</organism>
<sequence>MLLPLPQLRILRLSVAPNFLDILDLKLYRSITAGLPALEELSLGHAEFYANYSRYEQGAFYERTLKTNVKYKFVCVFTRALNTPVLFRSYIHETKVQRISASDCAIWEAPRATSAAATFFDAIKIGNQTYIDGATGHNNPIDACIVKIGEGMPKLKNFGENLEEALKDIATETETTQERFYKEFERRGLADHYFRFNVQHGLDDVGLQEHLKVDVIEAAMERYLELPEVEKNVKALLNSKASGNAGSGKTILSSTVIDEIERLNLGRLAFFYFSYSSPEIQDNKNLLSSLLTHFPSLIQKSSTSENIQD</sequence>
<dbReference type="Gene3D" id="3.40.1090.10">
    <property type="entry name" value="Cytosolic phospholipase A2 catalytic domain"/>
    <property type="match status" value="1"/>
</dbReference>
<keyword evidence="2" id="KW-0378">Hydrolase</keyword>
<evidence type="ECO:0000313" key="8">
    <source>
        <dbReference type="Proteomes" id="UP000566819"/>
    </source>
</evidence>
<dbReference type="GO" id="GO:0046486">
    <property type="term" value="P:glycerolipid metabolic process"/>
    <property type="evidence" value="ECO:0007669"/>
    <property type="project" value="UniProtKB-ARBA"/>
</dbReference>
<dbReference type="InterPro" id="IPR002641">
    <property type="entry name" value="PNPLA_dom"/>
</dbReference>
<accession>A0A8H4RNQ9</accession>
<dbReference type="PROSITE" id="PS51635">
    <property type="entry name" value="PNPLA"/>
    <property type="match status" value="1"/>
</dbReference>
<protein>
    <recommendedName>
        <fullName evidence="6">PNPLA domain-containing protein</fullName>
    </recommendedName>
</protein>
<dbReference type="SUPFAM" id="SSF52151">
    <property type="entry name" value="FabD/lysophospholipase-like"/>
    <property type="match status" value="1"/>
</dbReference>
<keyword evidence="1" id="KW-0677">Repeat</keyword>
<dbReference type="GO" id="GO:0047499">
    <property type="term" value="F:calcium-independent phospholipase A2 activity"/>
    <property type="evidence" value="ECO:0007669"/>
    <property type="project" value="TreeGrafter"/>
</dbReference>
<dbReference type="GO" id="GO:0016042">
    <property type="term" value="P:lipid catabolic process"/>
    <property type="evidence" value="ECO:0007669"/>
    <property type="project" value="UniProtKB-KW"/>
</dbReference>
<evidence type="ECO:0000256" key="5">
    <source>
        <dbReference type="PROSITE-ProRule" id="PRU01161"/>
    </source>
</evidence>
<dbReference type="PANTHER" id="PTHR24185">
    <property type="entry name" value="CALCIUM-INDEPENDENT PHOSPHOLIPASE A2-GAMMA"/>
    <property type="match status" value="1"/>
</dbReference>
<name>A0A8H4RNQ9_9HELO</name>
<evidence type="ECO:0000256" key="3">
    <source>
        <dbReference type="ARBA" id="ARBA00022963"/>
    </source>
</evidence>
<dbReference type="OrthoDB" id="1658288at2759"/>
<reference evidence="7 8" key="1">
    <citation type="submission" date="2020-03" db="EMBL/GenBank/DDBJ databases">
        <title>Draft Genome Sequence of Cudoniella acicularis.</title>
        <authorList>
            <person name="Buettner E."/>
            <person name="Kellner H."/>
        </authorList>
    </citation>
    <scope>NUCLEOTIDE SEQUENCE [LARGE SCALE GENOMIC DNA]</scope>
    <source>
        <strain evidence="7 8">DSM 108380</strain>
    </source>
</reference>
<dbReference type="AlphaFoldDB" id="A0A8H4RNQ9"/>
<feature type="short sequence motif" description="DGA/G" evidence="5">
    <location>
        <begin position="132"/>
        <end position="134"/>
    </location>
</feature>
<dbReference type="InterPro" id="IPR056884">
    <property type="entry name" value="NPHP3-like_N"/>
</dbReference>
<evidence type="ECO:0000256" key="2">
    <source>
        <dbReference type="ARBA" id="ARBA00022801"/>
    </source>
</evidence>
<gene>
    <name evidence="7" type="ORF">G7Y89_g5515</name>
</gene>
<keyword evidence="4" id="KW-0443">Lipid metabolism</keyword>
<dbReference type="GO" id="GO:0016020">
    <property type="term" value="C:membrane"/>
    <property type="evidence" value="ECO:0007669"/>
    <property type="project" value="TreeGrafter"/>
</dbReference>
<dbReference type="Proteomes" id="UP000566819">
    <property type="component" value="Unassembled WGS sequence"/>
</dbReference>
<dbReference type="Pfam" id="PF24883">
    <property type="entry name" value="NPHP3_N"/>
    <property type="match status" value="1"/>
</dbReference>